<feature type="signal peptide" evidence="1">
    <location>
        <begin position="1"/>
        <end position="32"/>
    </location>
</feature>
<dbReference type="STRING" id="211114.SAMN04489726_4714"/>
<keyword evidence="3" id="KW-1185">Reference proteome</keyword>
<accession>A0A1G9YD73</accession>
<proteinExistence type="predicted"/>
<organism evidence="2 3">
    <name type="scientific">Allokutzneria albata</name>
    <name type="common">Kibdelosporangium albatum</name>
    <dbReference type="NCBI Taxonomy" id="211114"/>
    <lineage>
        <taxon>Bacteria</taxon>
        <taxon>Bacillati</taxon>
        <taxon>Actinomycetota</taxon>
        <taxon>Actinomycetes</taxon>
        <taxon>Pseudonocardiales</taxon>
        <taxon>Pseudonocardiaceae</taxon>
        <taxon>Allokutzneria</taxon>
    </lineage>
</organism>
<sequence length="136" mass="13885">MCQAATSRGRAGRFVAAVIGAVFVVSVCTAQAPNGSTETAAASSDEGTAFADRFTAGLASAPWKTSVTSARLEGRAVLVVTSLAKTDKATAVKICDIPFTVAKPTVPDLVWVTARTATDSSIARANTMRGDTACKS</sequence>
<name>A0A1G9YD73_ALLAB</name>
<keyword evidence="1" id="KW-0732">Signal</keyword>
<evidence type="ECO:0000313" key="3">
    <source>
        <dbReference type="Proteomes" id="UP000183376"/>
    </source>
</evidence>
<evidence type="ECO:0000256" key="1">
    <source>
        <dbReference type="SAM" id="SignalP"/>
    </source>
</evidence>
<gene>
    <name evidence="2" type="ORF">SAMN04489726_4714</name>
</gene>
<evidence type="ECO:0000313" key="2">
    <source>
        <dbReference type="EMBL" id="SDN06353.1"/>
    </source>
</evidence>
<dbReference type="AlphaFoldDB" id="A0A1G9YD73"/>
<feature type="chain" id="PRO_5009246275" evidence="1">
    <location>
        <begin position="33"/>
        <end position="136"/>
    </location>
</feature>
<dbReference type="EMBL" id="LT629701">
    <property type="protein sequence ID" value="SDN06353.1"/>
    <property type="molecule type" value="Genomic_DNA"/>
</dbReference>
<protein>
    <submittedName>
        <fullName evidence="2">Uncharacterized protein</fullName>
    </submittedName>
</protein>
<dbReference type="Proteomes" id="UP000183376">
    <property type="component" value="Chromosome I"/>
</dbReference>
<reference evidence="2 3" key="1">
    <citation type="submission" date="2016-10" db="EMBL/GenBank/DDBJ databases">
        <authorList>
            <person name="de Groot N.N."/>
        </authorList>
    </citation>
    <scope>NUCLEOTIDE SEQUENCE [LARGE SCALE GENOMIC DNA]</scope>
    <source>
        <strain evidence="2 3">DSM 44149</strain>
    </source>
</reference>
<dbReference type="eggNOG" id="ENOG50327Q6">
    <property type="taxonomic scope" value="Bacteria"/>
</dbReference>